<dbReference type="InterPro" id="IPR035976">
    <property type="entry name" value="Sushi/SCR/CCP_sf"/>
</dbReference>
<dbReference type="Pfam" id="PF07645">
    <property type="entry name" value="EGF_CA"/>
    <property type="match status" value="1"/>
</dbReference>
<feature type="binding site" evidence="19">
    <location>
        <position position="273"/>
    </location>
    <ligand>
        <name>Ca(2+)</name>
        <dbReference type="ChEBI" id="CHEBI:29108"/>
        <label>3</label>
    </ligand>
</feature>
<evidence type="ECO:0000256" key="6">
    <source>
        <dbReference type="ARBA" id="ARBA00022670"/>
    </source>
</evidence>
<feature type="binding site" evidence="19">
    <location>
        <position position="226"/>
    </location>
    <ligand>
        <name>Ca(2+)</name>
        <dbReference type="ChEBI" id="CHEBI:29108"/>
        <label>3</label>
    </ligand>
</feature>
<feature type="disulfide bond" evidence="17">
    <location>
        <begin position="233"/>
        <end position="250"/>
    </location>
</feature>
<dbReference type="SUPFAM" id="SSF50494">
    <property type="entry name" value="Trypsin-like serine proteases"/>
    <property type="match status" value="1"/>
</dbReference>
<dbReference type="Proteomes" id="UP000007303">
    <property type="component" value="Unassembled WGS sequence"/>
</dbReference>
<gene>
    <name evidence="26" type="ORF">GSTENG00015325001</name>
</gene>
<evidence type="ECO:0000313" key="27">
    <source>
        <dbReference type="Ensembl" id="ENSTNIP00000010857.1"/>
    </source>
</evidence>
<dbReference type="GO" id="GO:0006956">
    <property type="term" value="P:complement activation"/>
    <property type="evidence" value="ECO:0007669"/>
    <property type="project" value="InterPro"/>
</dbReference>
<dbReference type="Pfam" id="PF00431">
    <property type="entry name" value="CUB"/>
    <property type="match status" value="2"/>
</dbReference>
<dbReference type="SMART" id="SM00020">
    <property type="entry name" value="Tryp_SPc"/>
    <property type="match status" value="1"/>
</dbReference>
<dbReference type="MEROPS" id="S01.193"/>
<feature type="domain" description="Sushi" evidence="25">
    <location>
        <begin position="357"/>
        <end position="425"/>
    </location>
</feature>
<evidence type="ECO:0000256" key="2">
    <source>
        <dbReference type="ARBA" id="ARBA00022525"/>
    </source>
</evidence>
<dbReference type="PROSITE" id="PS01180">
    <property type="entry name" value="CUB"/>
    <property type="match status" value="2"/>
</dbReference>
<evidence type="ECO:0000256" key="13">
    <source>
        <dbReference type="ARBA" id="ARBA00023157"/>
    </source>
</evidence>
<feature type="disulfide bond" description="Interchain (between heavy and light chains)" evidence="17">
    <location>
        <begin position="427"/>
        <end position="551"/>
    </location>
</feature>
<keyword evidence="19" id="KW-0106">Calcium</keyword>
<evidence type="ECO:0000313" key="26">
    <source>
        <dbReference type="EMBL" id="CAF97835.1"/>
    </source>
</evidence>
<comment type="PTM">
    <text evidence="18">The iron and 2-oxoglutarate dependent 3-hydroxylation of aspartate and asparagine is (R) stereospecific within EGF domains.</text>
</comment>
<evidence type="ECO:0000259" key="24">
    <source>
        <dbReference type="PROSITE" id="PS50240"/>
    </source>
</evidence>
<dbReference type="FunFam" id="2.10.25.10:FF:000059">
    <property type="entry name" value="Mannan-binding lectin serine protease 1"/>
    <property type="match status" value="1"/>
</dbReference>
<dbReference type="GO" id="GO:0031638">
    <property type="term" value="P:zymogen activation"/>
    <property type="evidence" value="ECO:0007669"/>
    <property type="project" value="TreeGrafter"/>
</dbReference>
<dbReference type="GO" id="GO:0004252">
    <property type="term" value="F:serine-type endopeptidase activity"/>
    <property type="evidence" value="ECO:0007669"/>
    <property type="project" value="InterPro"/>
</dbReference>
<feature type="disulfide bond" evidence="17">
    <location>
        <begin position="144"/>
        <end position="157"/>
    </location>
</feature>
<dbReference type="GO" id="GO:0072562">
    <property type="term" value="C:blood microparticle"/>
    <property type="evidence" value="ECO:0007669"/>
    <property type="project" value="TreeGrafter"/>
</dbReference>
<evidence type="ECO:0000259" key="23">
    <source>
        <dbReference type="PROSITE" id="PS01180"/>
    </source>
</evidence>
<evidence type="ECO:0000256" key="1">
    <source>
        <dbReference type="ARBA" id="ARBA00004613"/>
    </source>
</evidence>
<dbReference type="PROSITE" id="PS50240">
    <property type="entry name" value="TRYPSIN_DOM"/>
    <property type="match status" value="1"/>
</dbReference>
<feature type="binding site" evidence="19">
    <location>
        <position position="68"/>
    </location>
    <ligand>
        <name>Ca(2+)</name>
        <dbReference type="ChEBI" id="CHEBI:29108"/>
        <label>1</label>
    </ligand>
</feature>
<dbReference type="SUPFAM" id="SSF57535">
    <property type="entry name" value="Complement control module/SCR domain"/>
    <property type="match status" value="2"/>
</dbReference>
<feature type="chain" id="PRO_5015097657" evidence="22">
    <location>
        <begin position="18"/>
        <end position="688"/>
    </location>
</feature>
<dbReference type="InterPro" id="IPR018097">
    <property type="entry name" value="EGF_Ca-bd_CS"/>
</dbReference>
<keyword evidence="7 19" id="KW-0479">Metal-binding</keyword>
<evidence type="ECO:0000256" key="18">
    <source>
        <dbReference type="PIRSR" id="PIRSR001155-3"/>
    </source>
</evidence>
<feature type="active site" description="Charge relay system" evidence="16">
    <location>
        <position position="531"/>
    </location>
</feature>
<feature type="binding site" evidence="19">
    <location>
        <position position="154"/>
    </location>
    <ligand>
        <name>Ca(2+)</name>
        <dbReference type="ChEBI" id="CHEBI:29108"/>
        <label>2</label>
    </ligand>
</feature>
<feature type="disulfide bond" evidence="17">
    <location>
        <begin position="390"/>
        <end position="423"/>
    </location>
</feature>
<dbReference type="CDD" id="cd00054">
    <property type="entry name" value="EGF_CA"/>
    <property type="match status" value="1"/>
</dbReference>
<evidence type="ECO:0000256" key="19">
    <source>
        <dbReference type="PIRSR" id="PIRSR001155-4"/>
    </source>
</evidence>
<evidence type="ECO:0000256" key="11">
    <source>
        <dbReference type="ARBA" id="ARBA00022825"/>
    </source>
</evidence>
<feature type="disulfide bond" evidence="17">
    <location>
        <begin position="629"/>
        <end position="661"/>
    </location>
</feature>
<dbReference type="CDD" id="cd00033">
    <property type="entry name" value="CCP"/>
    <property type="match status" value="2"/>
</dbReference>
<feature type="disulfide bond" evidence="17">
    <location>
        <begin position="136"/>
        <end position="148"/>
    </location>
</feature>
<keyword evidence="2" id="KW-0964">Secreted</keyword>
<keyword evidence="28" id="KW-1185">Reference proteome</keyword>
<dbReference type="InterPro" id="IPR035914">
    <property type="entry name" value="Sperma_CUB_dom_sf"/>
</dbReference>
<keyword evidence="6" id="KW-0645">Protease</keyword>
<dbReference type="HOGENOM" id="CLU_006842_14_1_1"/>
<dbReference type="Pfam" id="PF00089">
    <property type="entry name" value="Trypsin"/>
    <property type="match status" value="1"/>
</dbReference>
<dbReference type="Gene3D" id="2.10.70.10">
    <property type="entry name" value="Complement Module, domain 1"/>
    <property type="match status" value="2"/>
</dbReference>
<evidence type="ECO:0000256" key="12">
    <source>
        <dbReference type="ARBA" id="ARBA00022859"/>
    </source>
</evidence>
<feature type="active site" description="Charge relay system" evidence="16">
    <location>
        <position position="633"/>
    </location>
</feature>
<feature type="disulfide bond" evidence="17">
    <location>
        <begin position="65"/>
        <end position="83"/>
    </location>
</feature>
<feature type="binding site" evidence="19">
    <location>
        <position position="60"/>
    </location>
    <ligand>
        <name>Ca(2+)</name>
        <dbReference type="ChEBI" id="CHEBI:29108"/>
        <label>1</label>
    </ligand>
</feature>
<dbReference type="FunFam" id="2.60.120.290:FF:000101">
    <property type="entry name" value="Complement component 1, s subcomponent"/>
    <property type="match status" value="1"/>
</dbReference>
<feature type="disulfide bond" evidence="17 20">
    <location>
        <begin position="176"/>
        <end position="203"/>
    </location>
</feature>
<feature type="disulfide bond" evidence="17">
    <location>
        <begin position="600"/>
        <end position="620"/>
    </location>
</feature>
<organism evidence="26">
    <name type="scientific">Tetraodon nigroviridis</name>
    <name type="common">Spotted green pufferfish</name>
    <name type="synonym">Chelonodon nigroviridis</name>
    <dbReference type="NCBI Taxonomy" id="99883"/>
    <lineage>
        <taxon>Eukaryota</taxon>
        <taxon>Metazoa</taxon>
        <taxon>Chordata</taxon>
        <taxon>Craniata</taxon>
        <taxon>Vertebrata</taxon>
        <taxon>Euteleostomi</taxon>
        <taxon>Actinopterygii</taxon>
        <taxon>Neopterygii</taxon>
        <taxon>Teleostei</taxon>
        <taxon>Neoteleostei</taxon>
        <taxon>Acanthomorphata</taxon>
        <taxon>Eupercaria</taxon>
        <taxon>Tetraodontiformes</taxon>
        <taxon>Tetradontoidea</taxon>
        <taxon>Tetraodontidae</taxon>
        <taxon>Tetraodon</taxon>
    </lineage>
</organism>
<feature type="domain" description="CUB" evidence="23">
    <location>
        <begin position="176"/>
        <end position="288"/>
    </location>
</feature>
<dbReference type="Ensembl" id="ENSTNIT00000011039.1">
    <property type="protein sequence ID" value="ENSTNIP00000010857.1"/>
    <property type="gene ID" value="ENSTNIG00000008035.1"/>
</dbReference>
<evidence type="ECO:0000256" key="10">
    <source>
        <dbReference type="ARBA" id="ARBA00022801"/>
    </source>
</evidence>
<reference evidence="27" key="3">
    <citation type="submission" date="2025-05" db="UniProtKB">
        <authorList>
            <consortium name="Ensembl"/>
        </authorList>
    </citation>
    <scope>IDENTIFICATION</scope>
</reference>
<feature type="domain" description="Peptidase S1" evidence="24">
    <location>
        <begin position="440"/>
        <end position="685"/>
    </location>
</feature>
<dbReference type="InterPro" id="IPR001881">
    <property type="entry name" value="EGF-like_Ca-bd_dom"/>
</dbReference>
<feature type="binding site" evidence="19">
    <location>
        <position position="235"/>
    </location>
    <ligand>
        <name>Ca(2+)</name>
        <dbReference type="ChEBI" id="CHEBI:29108"/>
        <label>3</label>
    </ligand>
</feature>
<evidence type="ECO:0000256" key="9">
    <source>
        <dbReference type="ARBA" id="ARBA00022737"/>
    </source>
</evidence>
<dbReference type="SMART" id="SM00032">
    <property type="entry name" value="CCP"/>
    <property type="match status" value="2"/>
</dbReference>
<dbReference type="GO" id="GO:0045087">
    <property type="term" value="P:innate immune response"/>
    <property type="evidence" value="ECO:0007669"/>
    <property type="project" value="UniProtKB-KW"/>
</dbReference>
<dbReference type="PROSITE" id="PS50923">
    <property type="entry name" value="SUSHI"/>
    <property type="match status" value="2"/>
</dbReference>
<dbReference type="EMBL" id="CAAE01014543">
    <property type="protein sequence ID" value="CAF97835.1"/>
    <property type="molecule type" value="Genomic_DNA"/>
</dbReference>
<feature type="domain" description="Sushi" evidence="25">
    <location>
        <begin position="290"/>
        <end position="356"/>
    </location>
</feature>
<dbReference type="PANTHER" id="PTHR24255">
    <property type="entry name" value="COMPLEMENT COMPONENT 1, S SUBCOMPONENT-RELATED"/>
    <property type="match status" value="1"/>
</dbReference>
<feature type="disulfide bond" evidence="17">
    <location>
        <begin position="359"/>
        <end position="405"/>
    </location>
</feature>
<comment type="subcellular location">
    <subcellularLocation>
        <location evidence="1">Secreted</location>
    </subcellularLocation>
</comment>
<keyword evidence="12" id="KW-0391">Immunity</keyword>
<feature type="domain" description="CUB" evidence="23">
    <location>
        <begin position="12"/>
        <end position="131"/>
    </location>
</feature>
<evidence type="ECO:0000256" key="5">
    <source>
        <dbReference type="ARBA" id="ARBA00022659"/>
    </source>
</evidence>
<dbReference type="SMART" id="SM00179">
    <property type="entry name" value="EGF_CA"/>
    <property type="match status" value="1"/>
</dbReference>
<dbReference type="PIRSF" id="PIRSF001155">
    <property type="entry name" value="C1r_C1s_MASP"/>
    <property type="match status" value="1"/>
</dbReference>
<evidence type="ECO:0000256" key="14">
    <source>
        <dbReference type="ARBA" id="ARBA00023180"/>
    </source>
</evidence>
<dbReference type="PROSITE" id="PS01187">
    <property type="entry name" value="EGF_CA"/>
    <property type="match status" value="1"/>
</dbReference>
<name>Q4SNE7_TETNG</name>
<dbReference type="PANTHER" id="PTHR24255:SF29">
    <property type="entry name" value="COMPLEMENT COMPONENT 1, S SUBCOMPONENT"/>
    <property type="match status" value="1"/>
</dbReference>
<feature type="binding site" evidence="19">
    <location>
        <position position="132"/>
    </location>
    <ligand>
        <name>Ca(2+)</name>
        <dbReference type="ChEBI" id="CHEBI:29108"/>
        <label>2</label>
    </ligand>
</feature>
<evidence type="ECO:0000256" key="7">
    <source>
        <dbReference type="ARBA" id="ARBA00022723"/>
    </source>
</evidence>
<dbReference type="InterPro" id="IPR000742">
    <property type="entry name" value="EGF"/>
</dbReference>
<comment type="caution">
    <text evidence="21">Lacks conserved residue(s) required for the propagation of feature annotation.</text>
</comment>
<dbReference type="InterPro" id="IPR001254">
    <property type="entry name" value="Trypsin_dom"/>
</dbReference>
<evidence type="ECO:0000256" key="8">
    <source>
        <dbReference type="ARBA" id="ARBA00022729"/>
    </source>
</evidence>
<dbReference type="Pfam" id="PF00084">
    <property type="entry name" value="Sushi"/>
    <property type="match status" value="2"/>
</dbReference>
<evidence type="ECO:0000256" key="17">
    <source>
        <dbReference type="PIRSR" id="PIRSR001155-2"/>
    </source>
</evidence>
<evidence type="ECO:0000256" key="16">
    <source>
        <dbReference type="PIRSR" id="PIRSR001155-1"/>
    </source>
</evidence>
<dbReference type="SMART" id="SM00042">
    <property type="entry name" value="CUB"/>
    <property type="match status" value="2"/>
</dbReference>
<dbReference type="STRING" id="99883.ENSTNIP00000010857"/>
<evidence type="ECO:0000313" key="28">
    <source>
        <dbReference type="Proteomes" id="UP000007303"/>
    </source>
</evidence>
<dbReference type="CDD" id="cd00190">
    <property type="entry name" value="Tryp_SPc"/>
    <property type="match status" value="1"/>
</dbReference>
<dbReference type="Gene3D" id="2.10.25.10">
    <property type="entry name" value="Laminin"/>
    <property type="match status" value="1"/>
</dbReference>
<feature type="binding site" evidence="19">
    <location>
        <position position="116"/>
    </location>
    <ligand>
        <name>Ca(2+)</name>
        <dbReference type="ChEBI" id="CHEBI:29108"/>
        <label>1</label>
    </ligand>
</feature>
<dbReference type="InterPro" id="IPR049883">
    <property type="entry name" value="NOTCH1_EGF-like"/>
</dbReference>
<dbReference type="FunFam" id="2.40.10.10:FF:000054">
    <property type="entry name" value="Complement C1r subcomponent"/>
    <property type="match status" value="1"/>
</dbReference>
<dbReference type="OrthoDB" id="9985152at2759"/>
<evidence type="ECO:0000256" key="15">
    <source>
        <dbReference type="ARBA" id="ARBA00023278"/>
    </source>
</evidence>
<keyword evidence="9" id="KW-0677">Repeat</keyword>
<protein>
    <submittedName>
        <fullName evidence="26">(spotted green pufferfish) hypothetical protein</fullName>
    </submittedName>
</protein>
<dbReference type="PROSITE" id="PS01186">
    <property type="entry name" value="EGF_2"/>
    <property type="match status" value="1"/>
</dbReference>
<dbReference type="FunFam" id="2.10.70.10:FF:000016">
    <property type="entry name" value="Mannan-binding lectin serine protease 1"/>
    <property type="match status" value="1"/>
</dbReference>
<feature type="binding site" evidence="19">
    <location>
        <position position="114"/>
    </location>
    <ligand>
        <name>Ca(2+)</name>
        <dbReference type="ChEBI" id="CHEBI:29108"/>
        <label>1</label>
    </ligand>
</feature>
<feature type="disulfide bond" evidence="17">
    <location>
        <begin position="319"/>
        <end position="354"/>
    </location>
</feature>
<dbReference type="InterPro" id="IPR000436">
    <property type="entry name" value="Sushi_SCR_CCP_dom"/>
</dbReference>
<keyword evidence="10" id="KW-0378">Hydrolase</keyword>
<feature type="signal peptide" evidence="22">
    <location>
        <begin position="1"/>
        <end position="17"/>
    </location>
</feature>
<dbReference type="InterPro" id="IPR000859">
    <property type="entry name" value="CUB_dom"/>
</dbReference>
<dbReference type="AlphaFoldDB" id="Q4SNE7"/>
<feature type="active site" description="Charge relay system" evidence="16">
    <location>
        <position position="478"/>
    </location>
</feature>
<feature type="modified residue" description="(3R)-3-hydroxyasparagine" evidence="18">
    <location>
        <position position="150"/>
    </location>
</feature>
<keyword evidence="3" id="KW-0245">EGF-like domain</keyword>
<dbReference type="InterPro" id="IPR024175">
    <property type="entry name" value="Pept_S1A_C1r/C1S/mannan-bd"/>
</dbReference>
<feature type="disulfide bond" evidence="17">
    <location>
        <begin position="159"/>
        <end position="172"/>
    </location>
</feature>
<dbReference type="InterPro" id="IPR043504">
    <property type="entry name" value="Peptidase_S1_PA_chymotrypsin"/>
</dbReference>
<dbReference type="PRINTS" id="PR00722">
    <property type="entry name" value="CHYMOTRYPSIN"/>
</dbReference>
<evidence type="ECO:0000256" key="4">
    <source>
        <dbReference type="ARBA" id="ARBA00022588"/>
    </source>
</evidence>
<keyword evidence="13 17" id="KW-1015">Disulfide bond</keyword>
<keyword evidence="8 22" id="KW-0732">Signal</keyword>
<evidence type="ECO:0000259" key="25">
    <source>
        <dbReference type="PROSITE" id="PS50923"/>
    </source>
</evidence>
<dbReference type="InterPro" id="IPR009003">
    <property type="entry name" value="Peptidase_S1_PA"/>
</dbReference>
<dbReference type="KEGG" id="tng:GSTEN00015325G001"/>
<dbReference type="GO" id="GO:0005509">
    <property type="term" value="F:calcium ion binding"/>
    <property type="evidence" value="ECO:0007669"/>
    <property type="project" value="InterPro"/>
</dbReference>
<feature type="binding site" evidence="19">
    <location>
        <position position="135"/>
    </location>
    <ligand>
        <name>Ca(2+)</name>
        <dbReference type="ChEBI" id="CHEBI:29108"/>
        <label>2</label>
    </ligand>
</feature>
<dbReference type="CDD" id="cd00041">
    <property type="entry name" value="CUB"/>
    <property type="match status" value="2"/>
</dbReference>
<dbReference type="OMA" id="DFADAPC"/>
<keyword evidence="4" id="KW-0399">Innate immunity</keyword>
<keyword evidence="5 21" id="KW-0768">Sushi</keyword>
<accession>Q4SNE7</accession>
<feature type="modified residue" description="Phosphoserine; by CK2" evidence="18">
    <location>
        <position position="189"/>
    </location>
</feature>
<feature type="disulfide bond" evidence="17">
    <location>
        <begin position="292"/>
        <end position="342"/>
    </location>
</feature>
<evidence type="ECO:0000256" key="22">
    <source>
        <dbReference type="SAM" id="SignalP"/>
    </source>
</evidence>
<dbReference type="Gene3D" id="2.40.10.10">
    <property type="entry name" value="Trypsin-like serine proteases"/>
    <property type="match status" value="1"/>
</dbReference>
<evidence type="ECO:0000256" key="3">
    <source>
        <dbReference type="ARBA" id="ARBA00022536"/>
    </source>
</evidence>
<keyword evidence="15 18" id="KW-0379">Hydroxylation</keyword>
<reference evidence="26 28" key="1">
    <citation type="journal article" date="2004" name="Nature">
        <title>Genome duplication in the teleost fish Tetraodon nigroviridis reveals the early vertebrate proto-karyotype.</title>
        <authorList>
            <person name="Jaillon O."/>
            <person name="Aury J.-M."/>
            <person name="Brunet F."/>
            <person name="Petit J.-L."/>
            <person name="Stange-Thomann N."/>
            <person name="Mauceli E."/>
            <person name="Bouneau L."/>
            <person name="Fischer C."/>
            <person name="Ozouf-Costaz C."/>
            <person name="Bernot A."/>
            <person name="Nicaud S."/>
            <person name="Jaffe D."/>
            <person name="Fisher S."/>
            <person name="Lutfalla G."/>
            <person name="Dossat C."/>
            <person name="Segurens B."/>
            <person name="Dasilva C."/>
            <person name="Salanoubat M."/>
            <person name="Levy M."/>
            <person name="Boudet N."/>
            <person name="Castellano S."/>
            <person name="Anthouard V."/>
            <person name="Jubin C."/>
            <person name="Castelli V."/>
            <person name="Katinka M."/>
            <person name="Vacherie B."/>
            <person name="Biemont C."/>
            <person name="Skalli Z."/>
            <person name="Cattolico L."/>
            <person name="Poulain J."/>
            <person name="De Berardinis V."/>
            <person name="Cruaud C."/>
            <person name="Duprat S."/>
            <person name="Brottier P."/>
            <person name="Coutanceau J.-P."/>
            <person name="Gouzy J."/>
            <person name="Parra G."/>
            <person name="Lardier G."/>
            <person name="Chapple C."/>
            <person name="McKernan K.J."/>
            <person name="McEwan P."/>
            <person name="Bosak S."/>
            <person name="Kellis M."/>
            <person name="Volff J.-N."/>
            <person name="Guigo R."/>
            <person name="Zody M.C."/>
            <person name="Mesirov J."/>
            <person name="Lindblad-Toh K."/>
            <person name="Birren B."/>
            <person name="Nusbaum C."/>
            <person name="Kahn D."/>
            <person name="Robinson-Rechavi M."/>
            <person name="Laudet V."/>
            <person name="Schachter V."/>
            <person name="Quetier F."/>
            <person name="Saurin W."/>
            <person name="Scarpelli C."/>
            <person name="Wincker P."/>
            <person name="Lander E.S."/>
            <person name="Weissenbach J."/>
            <person name="Roest Crollius H."/>
        </authorList>
    </citation>
    <scope>NUCLEOTIDE SEQUENCE [LARGE SCALE GENOMIC DNA]</scope>
</reference>
<keyword evidence="11" id="KW-0720">Serine protease</keyword>
<proteinExistence type="predicted"/>
<evidence type="ECO:0000256" key="21">
    <source>
        <dbReference type="PROSITE-ProRule" id="PRU00302"/>
    </source>
</evidence>
<dbReference type="SUPFAM" id="SSF57196">
    <property type="entry name" value="EGF/Laminin"/>
    <property type="match status" value="1"/>
</dbReference>
<dbReference type="SUPFAM" id="SSF49854">
    <property type="entry name" value="Spermadhesin, CUB domain"/>
    <property type="match status" value="2"/>
</dbReference>
<evidence type="ECO:0000256" key="20">
    <source>
        <dbReference type="PROSITE-ProRule" id="PRU00059"/>
    </source>
</evidence>
<sequence length="688" mass="75825">MLRLSLLLLLHCHWASSTLLGWVESPGYPHGYLPHASLNWSRCARKGHIISIRLVHLDLEKSRNCENDAVKVLSDGSPISILCGKKSFAELQSSVNPLLRSSTGGCLTLLFASDYSNTRRHSGFRGFYTEQDFDECRDDPEASCNQFCHNFVGGYYCSCRHGYHLKEDQRTCTVRCSEDLSGLREGALSSPSWPAPYPAHAHCLYTLSVDEHLQVELHFSDGFDVEQSTDGHCVDTLTIDTPSGNLGSFCGRQPPPSPFLTHSSRVRIYFTSDGFGTQKGFSLRFRTRDKVCPAAVTPHSTITPQQPEYPQGQKVTVRCDRGYVLSNVQNSVSMSSDYVTTCQRTGVWFPTHACEPVDCGIPFIPEDAILQVARTHGGRTLYEDQIRFECKSKYYTLEGPDTYTCSADGEWLSVGGSSEMPKCVEACGKPEVPLHETQRILGGTDANLGHIPWQLLIRQPRKGGASLINDRWAVTAAHVVENVKADALRLYGGLVDENTGLGNSVVMESERIIIHPDYARGTARRTNFDSDIALIKLSSAVNLGPNLIPVCLPTANMSLVENELGTVSGWGITDRPSGGGLVTSSSLKYAHISVYSLAKCRDLSFSPRDTPMVFTDNMFCAGADGMDSCLQDSGGPFTSPMLGNGKGPFYLTGIVSWGPPCRQRKYKGYYTKVENYVDWIKETIEKNP</sequence>
<dbReference type="Gene3D" id="2.60.120.290">
    <property type="entry name" value="Spermadhesin, CUB domain"/>
    <property type="match status" value="2"/>
</dbReference>
<dbReference type="GeneTree" id="ENSGT00950000183084"/>
<feature type="binding site" evidence="19">
    <location>
        <position position="150"/>
    </location>
    <ligand>
        <name>Ca(2+)</name>
        <dbReference type="ChEBI" id="CHEBI:29108"/>
        <label>2</label>
    </ligand>
</feature>
<dbReference type="InterPro" id="IPR001314">
    <property type="entry name" value="Peptidase_S1A"/>
</dbReference>
<reference evidence="26" key="2">
    <citation type="submission" date="2004-02" db="EMBL/GenBank/DDBJ databases">
        <authorList>
            <consortium name="Genoscope"/>
            <consortium name="Whitehead Institute Centre for Genome Research"/>
        </authorList>
    </citation>
    <scope>NUCLEOTIDE SEQUENCE</scope>
</reference>
<keyword evidence="18" id="KW-0597">Phosphoprotein</keyword>
<dbReference type="SMR" id="Q4SNE7"/>
<keyword evidence="14" id="KW-0325">Glycoprotein</keyword>